<evidence type="ECO:0000313" key="3">
    <source>
        <dbReference type="Proteomes" id="UP000035740"/>
    </source>
</evidence>
<feature type="region of interest" description="Disordered" evidence="1">
    <location>
        <begin position="65"/>
        <end position="97"/>
    </location>
</feature>
<evidence type="ECO:0000313" key="2">
    <source>
        <dbReference type="EMBL" id="KMS97892.1"/>
    </source>
</evidence>
<name>A0A0J8BD56_BETVV</name>
<dbReference type="Gramene" id="KMS97892">
    <property type="protein sequence ID" value="KMS97892"/>
    <property type="gene ID" value="BVRB_5g123210"/>
</dbReference>
<dbReference type="Proteomes" id="UP000035740">
    <property type="component" value="Unassembled WGS sequence"/>
</dbReference>
<dbReference type="AlphaFoldDB" id="A0A0J8BD56"/>
<keyword evidence="3" id="KW-1185">Reference proteome</keyword>
<organism evidence="2 3">
    <name type="scientific">Beta vulgaris subsp. vulgaris</name>
    <name type="common">Beet</name>
    <dbReference type="NCBI Taxonomy" id="3555"/>
    <lineage>
        <taxon>Eukaryota</taxon>
        <taxon>Viridiplantae</taxon>
        <taxon>Streptophyta</taxon>
        <taxon>Embryophyta</taxon>
        <taxon>Tracheophyta</taxon>
        <taxon>Spermatophyta</taxon>
        <taxon>Magnoliopsida</taxon>
        <taxon>eudicotyledons</taxon>
        <taxon>Gunneridae</taxon>
        <taxon>Pentapetalae</taxon>
        <taxon>Caryophyllales</taxon>
        <taxon>Chenopodiaceae</taxon>
        <taxon>Betoideae</taxon>
        <taxon>Beta</taxon>
    </lineage>
</organism>
<proteinExistence type="predicted"/>
<evidence type="ECO:0000256" key="1">
    <source>
        <dbReference type="SAM" id="MobiDB-lite"/>
    </source>
</evidence>
<gene>
    <name evidence="2" type="ORF">BVRB_5g123210</name>
</gene>
<sequence>MARKLEKTWIIVHDSGSPRGPGTGPNGVPPRAVGGPLKAHSCCGRVMWCRLEALLGLAKGCAERAKGRQKWEENESPRNTGDDSAPGGLIRTIGNRA</sequence>
<accession>A0A0J8BD56</accession>
<feature type="region of interest" description="Disordered" evidence="1">
    <location>
        <begin position="13"/>
        <end position="32"/>
    </location>
</feature>
<dbReference type="EMBL" id="KQ090289">
    <property type="protein sequence ID" value="KMS97892.1"/>
    <property type="molecule type" value="Genomic_DNA"/>
</dbReference>
<reference evidence="2 3" key="1">
    <citation type="journal article" date="2014" name="Nature">
        <title>The genome of the recently domesticated crop plant sugar beet (Beta vulgaris).</title>
        <authorList>
            <person name="Dohm J.C."/>
            <person name="Minoche A.E."/>
            <person name="Holtgrawe D."/>
            <person name="Capella-Gutierrez S."/>
            <person name="Zakrzewski F."/>
            <person name="Tafer H."/>
            <person name="Rupp O."/>
            <person name="Sorensen T.R."/>
            <person name="Stracke R."/>
            <person name="Reinhardt R."/>
            <person name="Goesmann A."/>
            <person name="Kraft T."/>
            <person name="Schulz B."/>
            <person name="Stadler P.F."/>
            <person name="Schmidt T."/>
            <person name="Gabaldon T."/>
            <person name="Lehrach H."/>
            <person name="Weisshaar B."/>
            <person name="Himmelbauer H."/>
        </authorList>
    </citation>
    <scope>NUCLEOTIDE SEQUENCE [LARGE SCALE GENOMIC DNA]</scope>
    <source>
        <tissue evidence="2">Taproot</tissue>
    </source>
</reference>
<protein>
    <submittedName>
        <fullName evidence="2">Uncharacterized protein</fullName>
    </submittedName>
</protein>
<feature type="compositionally biased region" description="Basic and acidic residues" evidence="1">
    <location>
        <begin position="65"/>
        <end position="76"/>
    </location>
</feature>